<name>A0A2H0RG63_9BACT</name>
<dbReference type="Proteomes" id="UP000228767">
    <property type="component" value="Unassembled WGS sequence"/>
</dbReference>
<proteinExistence type="predicted"/>
<sequence length="162" mass="17943">MYAKDKATHEAWPQQKEALMGRLNAVAVLHALDDLYVNTEPRMRDLGINNEDRMDSGQWMTGHTLIVEESCRLAVEDGDVVPLNYLLDTLHASALTGHEEVVTDGVLGEKGLNVLRAAGMPLGDREYMERWTEPLTNAAEARADKSAIDSLERGADARAGRW</sequence>
<dbReference type="EMBL" id="PCYI01000019">
    <property type="protein sequence ID" value="PIR44785.1"/>
    <property type="molecule type" value="Genomic_DNA"/>
</dbReference>
<evidence type="ECO:0000313" key="1">
    <source>
        <dbReference type="EMBL" id="PIR44785.1"/>
    </source>
</evidence>
<comment type="caution">
    <text evidence="1">The sequence shown here is derived from an EMBL/GenBank/DDBJ whole genome shotgun (WGS) entry which is preliminary data.</text>
</comment>
<accession>A0A2H0RG63</accession>
<dbReference type="AlphaFoldDB" id="A0A2H0RG63"/>
<reference evidence="1 2" key="1">
    <citation type="submission" date="2017-09" db="EMBL/GenBank/DDBJ databases">
        <title>Depth-based differentiation of microbial function through sediment-hosted aquifers and enrichment of novel symbionts in the deep terrestrial subsurface.</title>
        <authorList>
            <person name="Probst A.J."/>
            <person name="Ladd B."/>
            <person name="Jarett J.K."/>
            <person name="Geller-Mcgrath D.E."/>
            <person name="Sieber C.M."/>
            <person name="Emerson J.B."/>
            <person name="Anantharaman K."/>
            <person name="Thomas B.C."/>
            <person name="Malmstrom R."/>
            <person name="Stieglmeier M."/>
            <person name="Klingl A."/>
            <person name="Woyke T."/>
            <person name="Ryan C.M."/>
            <person name="Banfield J.F."/>
        </authorList>
    </citation>
    <scope>NUCLEOTIDE SEQUENCE [LARGE SCALE GENOMIC DNA]</scope>
    <source>
        <strain evidence="1">CG10_big_fil_rev_8_21_14_0_10_51_16</strain>
    </source>
</reference>
<evidence type="ECO:0000313" key="2">
    <source>
        <dbReference type="Proteomes" id="UP000228767"/>
    </source>
</evidence>
<gene>
    <name evidence="1" type="ORF">COV10_02785</name>
</gene>
<protein>
    <submittedName>
        <fullName evidence="1">Uncharacterized protein</fullName>
    </submittedName>
</protein>
<organism evidence="1 2">
    <name type="scientific">Candidatus Vogelbacteria bacterium CG10_big_fil_rev_8_21_14_0_10_51_16</name>
    <dbReference type="NCBI Taxonomy" id="1975045"/>
    <lineage>
        <taxon>Bacteria</taxon>
        <taxon>Candidatus Vogeliibacteriota</taxon>
    </lineage>
</organism>